<dbReference type="Proteomes" id="UP000506160">
    <property type="component" value="Unassembled WGS sequence"/>
</dbReference>
<keyword evidence="2 4" id="KW-0732">Signal</keyword>
<feature type="domain" description="Organic solvent tolerance-like N-terminal" evidence="5">
    <location>
        <begin position="36"/>
        <end position="146"/>
    </location>
</feature>
<dbReference type="Gene3D" id="2.60.450.10">
    <property type="entry name" value="Lipopolysaccharide (LPS) transport protein A like domain"/>
    <property type="match status" value="1"/>
</dbReference>
<dbReference type="GO" id="GO:0043165">
    <property type="term" value="P:Gram-negative-bacterium-type cell outer membrane assembly"/>
    <property type="evidence" value="ECO:0007669"/>
    <property type="project" value="UniProtKB-UniRule"/>
</dbReference>
<dbReference type="EMBL" id="AWGA01000062">
    <property type="protein sequence ID" value="TEA26926.1"/>
    <property type="molecule type" value="Genomic_DNA"/>
</dbReference>
<evidence type="ECO:0000259" key="5">
    <source>
        <dbReference type="Pfam" id="PF03968"/>
    </source>
</evidence>
<protein>
    <recommendedName>
        <fullName evidence="4">Lipopolysaccharide export system protein LptA</fullName>
    </recommendedName>
</protein>
<comment type="function">
    <text evidence="4">Involved in the assembly of lipopolysaccharide (LPS). Required for the translocation of LPS from the inner membrane to the outer membrane. May form a bridge between the inner membrane and the outer membrane, via interactions with LptC and LptD, thereby facilitating LPS transfer across the periplasm.</text>
</comment>
<comment type="subcellular location">
    <subcellularLocation>
        <location evidence="4">Periplasm</location>
    </subcellularLocation>
</comment>
<dbReference type="GO" id="GO:0015920">
    <property type="term" value="P:lipopolysaccharide transport"/>
    <property type="evidence" value="ECO:0007669"/>
    <property type="project" value="UniProtKB-UniRule"/>
</dbReference>
<comment type="caution">
    <text evidence="6">The sequence shown here is derived from an EMBL/GenBank/DDBJ whole genome shotgun (WGS) entry which is preliminary data.</text>
</comment>
<gene>
    <name evidence="4 6" type="primary">lptA</name>
    <name evidence="6" type="ORF">O970_06255</name>
</gene>
<evidence type="ECO:0000313" key="6">
    <source>
        <dbReference type="EMBL" id="TEA26926.1"/>
    </source>
</evidence>
<comment type="subunit">
    <text evidence="4">Component of the lipopolysaccharide transport and assembly complex.</text>
</comment>
<dbReference type="AlphaFoldDB" id="A0AB94IBZ0"/>
<name>A0AB94IBZ0_9GAMM</name>
<feature type="signal peptide" evidence="4">
    <location>
        <begin position="1"/>
        <end position="23"/>
    </location>
</feature>
<dbReference type="InterPro" id="IPR052037">
    <property type="entry name" value="LPS_export_LptA"/>
</dbReference>
<organism evidence="6 7">
    <name type="scientific">Candidatus Schmidhempelia bombi str. Bimp</name>
    <dbReference type="NCBI Taxonomy" id="1387197"/>
    <lineage>
        <taxon>Bacteria</taxon>
        <taxon>Pseudomonadati</taxon>
        <taxon>Pseudomonadota</taxon>
        <taxon>Gammaproteobacteria</taxon>
        <taxon>Orbales</taxon>
        <taxon>Orbaceae</taxon>
        <taxon>Candidatus Schmidhempelia</taxon>
    </lineage>
</organism>
<evidence type="ECO:0000256" key="2">
    <source>
        <dbReference type="ARBA" id="ARBA00022729"/>
    </source>
</evidence>
<keyword evidence="3 4" id="KW-0574">Periplasm</keyword>
<dbReference type="PANTHER" id="PTHR36504:SF1">
    <property type="entry name" value="LIPOPOLYSACCHARIDE EXPORT SYSTEM PROTEIN LPTA"/>
    <property type="match status" value="1"/>
</dbReference>
<feature type="chain" id="PRO_5044353840" description="Lipopolysaccharide export system protein LptA" evidence="4">
    <location>
        <begin position="24"/>
        <end position="172"/>
    </location>
</feature>
<dbReference type="RefSeq" id="WP_024496269.1">
    <property type="nucleotide sequence ID" value="NZ_AWGA01000062.1"/>
</dbReference>
<accession>A0AB94IBZ0</accession>
<evidence type="ECO:0000313" key="7">
    <source>
        <dbReference type="Proteomes" id="UP000506160"/>
    </source>
</evidence>
<dbReference type="InterPro" id="IPR014340">
    <property type="entry name" value="LptA"/>
</dbReference>
<dbReference type="NCBIfam" id="TIGR03002">
    <property type="entry name" value="outer_YhbN_LptA"/>
    <property type="match status" value="1"/>
</dbReference>
<dbReference type="PANTHER" id="PTHR36504">
    <property type="entry name" value="LIPOPOLYSACCHARIDE EXPORT SYSTEM PROTEIN LPTA"/>
    <property type="match status" value="1"/>
</dbReference>
<evidence type="ECO:0000256" key="1">
    <source>
        <dbReference type="ARBA" id="ARBA00022448"/>
    </source>
</evidence>
<dbReference type="InterPro" id="IPR005653">
    <property type="entry name" value="OstA-like_N"/>
</dbReference>
<dbReference type="GO" id="GO:0030288">
    <property type="term" value="C:outer membrane-bounded periplasmic space"/>
    <property type="evidence" value="ECO:0007669"/>
    <property type="project" value="TreeGrafter"/>
</dbReference>
<evidence type="ECO:0000256" key="4">
    <source>
        <dbReference type="HAMAP-Rule" id="MF_01914"/>
    </source>
</evidence>
<sequence precursor="true">MKDRYLVRLLFSAFVMLSTSVIAMPTSTTMNNKPIHIDADNQQIDIKNNTITFSGNVLIEQDNFKIMAERVVISHIQNKEEQRVTAYGEPVKFKQTMTNNKIVSGHAAQLVYDIKSHTVTLTGDAELNQQDNTIRSQVIAYNINQQQILAKGNGSTRVRTTIIPNQINEINK</sequence>
<dbReference type="GO" id="GO:0009279">
    <property type="term" value="C:cell outer membrane"/>
    <property type="evidence" value="ECO:0007669"/>
    <property type="project" value="TreeGrafter"/>
</dbReference>
<proteinExistence type="inferred from homology"/>
<comment type="similarity">
    <text evidence="4">Belongs to the LptA family.</text>
</comment>
<dbReference type="HAMAP" id="MF_01914">
    <property type="entry name" value="LPS_assembly_LptA"/>
    <property type="match status" value="1"/>
</dbReference>
<keyword evidence="7" id="KW-1185">Reference proteome</keyword>
<evidence type="ECO:0000256" key="3">
    <source>
        <dbReference type="ARBA" id="ARBA00022764"/>
    </source>
</evidence>
<dbReference type="GO" id="GO:0001530">
    <property type="term" value="F:lipopolysaccharide binding"/>
    <property type="evidence" value="ECO:0007669"/>
    <property type="project" value="InterPro"/>
</dbReference>
<dbReference type="Pfam" id="PF03968">
    <property type="entry name" value="LptD_N"/>
    <property type="match status" value="1"/>
</dbReference>
<dbReference type="GO" id="GO:0017089">
    <property type="term" value="F:glycolipid transfer activity"/>
    <property type="evidence" value="ECO:0007669"/>
    <property type="project" value="TreeGrafter"/>
</dbReference>
<keyword evidence="1 4" id="KW-0813">Transport</keyword>
<reference evidence="6 7" key="1">
    <citation type="journal article" date="2014" name="Appl. Environ. Microbiol.">
        <title>Genomic features of a bumble bee symbiont reflect its host environment.</title>
        <authorList>
            <person name="Martinson V.G."/>
            <person name="Magoc T."/>
            <person name="Koch H."/>
            <person name="Salzberg S.L."/>
            <person name="Moran N.A."/>
        </authorList>
    </citation>
    <scope>NUCLEOTIDE SEQUENCE [LARGE SCALE GENOMIC DNA]</scope>
    <source>
        <strain evidence="6 7">Bimp</strain>
    </source>
</reference>